<dbReference type="PANTHER" id="PTHR30336:SF20">
    <property type="entry name" value="DUF218 DOMAIN-CONTAINING PROTEIN"/>
    <property type="match status" value="1"/>
</dbReference>
<dbReference type="Pfam" id="PF02698">
    <property type="entry name" value="DUF218"/>
    <property type="match status" value="1"/>
</dbReference>
<gene>
    <name evidence="2" type="ORF">ACFQ14_02680</name>
</gene>
<dbReference type="RefSeq" id="WP_377211151.1">
    <property type="nucleotide sequence ID" value="NZ_JBHTJV010000002.1"/>
</dbReference>
<dbReference type="PANTHER" id="PTHR30336">
    <property type="entry name" value="INNER MEMBRANE PROTEIN, PROBABLE PERMEASE"/>
    <property type="match status" value="1"/>
</dbReference>
<dbReference type="InterPro" id="IPR003848">
    <property type="entry name" value="DUF218"/>
</dbReference>
<dbReference type="EMBL" id="JBHTJV010000002">
    <property type="protein sequence ID" value="MFD0915304.1"/>
    <property type="molecule type" value="Genomic_DNA"/>
</dbReference>
<reference evidence="3" key="1">
    <citation type="journal article" date="2019" name="Int. J. Syst. Evol. Microbiol.">
        <title>The Global Catalogue of Microorganisms (GCM) 10K type strain sequencing project: providing services to taxonomists for standard genome sequencing and annotation.</title>
        <authorList>
            <consortium name="The Broad Institute Genomics Platform"/>
            <consortium name="The Broad Institute Genome Sequencing Center for Infectious Disease"/>
            <person name="Wu L."/>
            <person name="Ma J."/>
        </authorList>
    </citation>
    <scope>NUCLEOTIDE SEQUENCE [LARGE SCALE GENOMIC DNA]</scope>
    <source>
        <strain evidence="3">CCUG 60023</strain>
    </source>
</reference>
<dbReference type="CDD" id="cd06259">
    <property type="entry name" value="YdcF-like"/>
    <property type="match status" value="1"/>
</dbReference>
<accession>A0ABW3FBP3</accession>
<evidence type="ECO:0000313" key="3">
    <source>
        <dbReference type="Proteomes" id="UP001597101"/>
    </source>
</evidence>
<evidence type="ECO:0000259" key="1">
    <source>
        <dbReference type="Pfam" id="PF02698"/>
    </source>
</evidence>
<organism evidence="2 3">
    <name type="scientific">Pseudahrensia aquimaris</name>
    <dbReference type="NCBI Taxonomy" id="744461"/>
    <lineage>
        <taxon>Bacteria</taxon>
        <taxon>Pseudomonadati</taxon>
        <taxon>Pseudomonadota</taxon>
        <taxon>Alphaproteobacteria</taxon>
        <taxon>Hyphomicrobiales</taxon>
        <taxon>Ahrensiaceae</taxon>
        <taxon>Pseudahrensia</taxon>
    </lineage>
</organism>
<dbReference type="Proteomes" id="UP001597101">
    <property type="component" value="Unassembled WGS sequence"/>
</dbReference>
<sequence length="170" mass="18854">MDSDSPQSFAPSHDAIVVLGAAVWADEQPSPTLRLRTEHAIHLYQEGTANLMVLCGGLGKNPPSEAEVMAQLCREANVPENALILEDRSTTTLENAKFSAILLAPHKAKRLMIVSDKYHLRRARMVFQSLGFSVETSAPVSRLPLLKRMAASIREAIAMPYYWVRISLNR</sequence>
<protein>
    <submittedName>
        <fullName evidence="2">YdcF family protein</fullName>
    </submittedName>
</protein>
<dbReference type="Gene3D" id="3.40.50.620">
    <property type="entry name" value="HUPs"/>
    <property type="match status" value="1"/>
</dbReference>
<dbReference type="InterPro" id="IPR051599">
    <property type="entry name" value="Cell_Envelope_Assoc"/>
</dbReference>
<dbReference type="InterPro" id="IPR014729">
    <property type="entry name" value="Rossmann-like_a/b/a_fold"/>
</dbReference>
<proteinExistence type="predicted"/>
<evidence type="ECO:0000313" key="2">
    <source>
        <dbReference type="EMBL" id="MFD0915304.1"/>
    </source>
</evidence>
<name>A0ABW3FBP3_9HYPH</name>
<keyword evidence="3" id="KW-1185">Reference proteome</keyword>
<comment type="caution">
    <text evidence="2">The sequence shown here is derived from an EMBL/GenBank/DDBJ whole genome shotgun (WGS) entry which is preliminary data.</text>
</comment>
<feature type="domain" description="DUF218" evidence="1">
    <location>
        <begin position="14"/>
        <end position="152"/>
    </location>
</feature>